<dbReference type="InterPro" id="IPR036390">
    <property type="entry name" value="WH_DNA-bd_sf"/>
</dbReference>
<dbReference type="AlphaFoldDB" id="A0A1H2S9F5"/>
<feature type="compositionally biased region" description="Low complexity" evidence="1">
    <location>
        <begin position="50"/>
        <end position="61"/>
    </location>
</feature>
<dbReference type="InterPro" id="IPR000835">
    <property type="entry name" value="HTH_MarR-typ"/>
</dbReference>
<evidence type="ECO:0000313" key="4">
    <source>
        <dbReference type="EMBL" id="SDW27764.1"/>
    </source>
</evidence>
<evidence type="ECO:0000259" key="3">
    <source>
        <dbReference type="Pfam" id="PF13936"/>
    </source>
</evidence>
<dbReference type="Proteomes" id="UP000199515">
    <property type="component" value="Unassembled WGS sequence"/>
</dbReference>
<dbReference type="OrthoDB" id="4823987at2"/>
<dbReference type="Gene3D" id="1.10.10.10">
    <property type="entry name" value="Winged helix-like DNA-binding domain superfamily/Winged helix DNA-binding domain"/>
    <property type="match status" value="1"/>
</dbReference>
<accession>A0A1H2S9F5</accession>
<organism evidence="4 5">
    <name type="scientific">Amycolatopsis xylanica</name>
    <dbReference type="NCBI Taxonomy" id="589385"/>
    <lineage>
        <taxon>Bacteria</taxon>
        <taxon>Bacillati</taxon>
        <taxon>Actinomycetota</taxon>
        <taxon>Actinomycetes</taxon>
        <taxon>Pseudonocardiales</taxon>
        <taxon>Pseudonocardiaceae</taxon>
        <taxon>Amycolatopsis</taxon>
    </lineage>
</organism>
<evidence type="ECO:0000259" key="2">
    <source>
        <dbReference type="Pfam" id="PF12802"/>
    </source>
</evidence>
<dbReference type="InterPro" id="IPR025246">
    <property type="entry name" value="IS30-like_HTH"/>
</dbReference>
<feature type="domain" description="Transposase IS30-like HTH" evidence="3">
    <location>
        <begin position="5"/>
        <end position="45"/>
    </location>
</feature>
<dbReference type="InterPro" id="IPR051917">
    <property type="entry name" value="Transposase-Integrase"/>
</dbReference>
<feature type="region of interest" description="Disordered" evidence="1">
    <location>
        <begin position="38"/>
        <end position="84"/>
    </location>
</feature>
<keyword evidence="5" id="KW-1185">Reference proteome</keyword>
<dbReference type="Pfam" id="PF12802">
    <property type="entry name" value="MarR_2"/>
    <property type="match status" value="1"/>
</dbReference>
<dbReference type="GO" id="GO:0005829">
    <property type="term" value="C:cytosol"/>
    <property type="evidence" value="ECO:0007669"/>
    <property type="project" value="TreeGrafter"/>
</dbReference>
<dbReference type="InterPro" id="IPR036388">
    <property type="entry name" value="WH-like_DNA-bd_sf"/>
</dbReference>
<dbReference type="Pfam" id="PF13936">
    <property type="entry name" value="HTH_38"/>
    <property type="match status" value="1"/>
</dbReference>
<reference evidence="4 5" key="1">
    <citation type="submission" date="2016-10" db="EMBL/GenBank/DDBJ databases">
        <authorList>
            <person name="de Groot N.N."/>
        </authorList>
    </citation>
    <scope>NUCLEOTIDE SEQUENCE [LARGE SCALE GENOMIC DNA]</scope>
    <source>
        <strain evidence="4 5">CPCC 202699</strain>
    </source>
</reference>
<dbReference type="PANTHER" id="PTHR10948">
    <property type="entry name" value="TRANSPOSASE"/>
    <property type="match status" value="1"/>
</dbReference>
<evidence type="ECO:0000313" key="5">
    <source>
        <dbReference type="Proteomes" id="UP000199515"/>
    </source>
</evidence>
<dbReference type="RefSeq" id="WP_091285252.1">
    <property type="nucleotide sequence ID" value="NZ_FNON01000001.1"/>
</dbReference>
<evidence type="ECO:0000256" key="1">
    <source>
        <dbReference type="SAM" id="MobiDB-lite"/>
    </source>
</evidence>
<dbReference type="EMBL" id="FNON01000001">
    <property type="protein sequence ID" value="SDW27764.1"/>
    <property type="molecule type" value="Genomic_DNA"/>
</dbReference>
<dbReference type="SUPFAM" id="SSF46785">
    <property type="entry name" value="Winged helix' DNA-binding domain"/>
    <property type="match status" value="1"/>
</dbReference>
<gene>
    <name evidence="4" type="ORF">SAMN05421504_101137</name>
</gene>
<protein>
    <submittedName>
        <fullName evidence="4">MarR family protein</fullName>
    </submittedName>
</protein>
<dbReference type="PANTHER" id="PTHR10948:SF23">
    <property type="entry name" value="TRANSPOSASE INSI FOR INSERTION SEQUENCE ELEMENT IS30A-RELATED"/>
    <property type="match status" value="1"/>
</dbReference>
<sequence length="231" mass="25542">MPGGRLTRQDRQLIATGLARGLSFNEIAKSLARPTSTITREVARNGGPNAYQAHRAQQATTRRARRANQAGPPEPIADDTGGRDPETVRRLEARFTEMLVQAGLPRMPTRVLASLYTTDTGSLTAADLARRLRVSPASVSKAVAYLEDQQLIRREHDERRDRYVLDDDLWYRSMLASAERNATLAAASREASEALGAETPAGIRLGKAAEFLQQLNHDIVEAAKRHHLLER</sequence>
<name>A0A1H2S9F5_9PSEU</name>
<dbReference type="GO" id="GO:0032196">
    <property type="term" value="P:transposition"/>
    <property type="evidence" value="ECO:0007669"/>
    <property type="project" value="TreeGrafter"/>
</dbReference>
<dbReference type="GO" id="GO:0004803">
    <property type="term" value="F:transposase activity"/>
    <property type="evidence" value="ECO:0007669"/>
    <property type="project" value="TreeGrafter"/>
</dbReference>
<dbReference type="GO" id="GO:0003700">
    <property type="term" value="F:DNA-binding transcription factor activity"/>
    <property type="evidence" value="ECO:0007669"/>
    <property type="project" value="InterPro"/>
</dbReference>
<dbReference type="STRING" id="589385.SAMN05421504_101137"/>
<feature type="domain" description="HTH marR-type" evidence="2">
    <location>
        <begin position="103"/>
        <end position="159"/>
    </location>
</feature>
<proteinExistence type="predicted"/>